<feature type="region of interest" description="Disordered" evidence="1">
    <location>
        <begin position="1"/>
        <end position="114"/>
    </location>
</feature>
<organism evidence="2 3">
    <name type="scientific">Nocardia vinacea</name>
    <dbReference type="NCBI Taxonomy" id="96468"/>
    <lineage>
        <taxon>Bacteria</taxon>
        <taxon>Bacillati</taxon>
        <taxon>Actinomycetota</taxon>
        <taxon>Actinomycetes</taxon>
        <taxon>Mycobacteriales</taxon>
        <taxon>Nocardiaceae</taxon>
        <taxon>Nocardia</taxon>
    </lineage>
</organism>
<evidence type="ECO:0000313" key="2">
    <source>
        <dbReference type="EMBL" id="WUV47910.1"/>
    </source>
</evidence>
<gene>
    <name evidence="2" type="ORF">OG563_06730</name>
</gene>
<accession>A0ABZ1YX86</accession>
<proteinExistence type="predicted"/>
<evidence type="ECO:0000313" key="3">
    <source>
        <dbReference type="Proteomes" id="UP001432062"/>
    </source>
</evidence>
<name>A0ABZ1YX86_9NOCA</name>
<sequence>MTDPAAPDPEDPTIPAAPQVEANPIAPHTGHPTGPRTPPLETLTSPTAPQAGNPAKPLTPWADTTTSQAASRSGHLTDPGASQAETFAAPAPQTKTHTDPTPPASHTADPLEPQIKAPTAPQAHYPANSRTPQLENPADPLAHLAERIEDLTRVIARQATTIDRLADEAKARDRRDRSGADLPLVLELFALHADSTACAATAESPRERAAFEAVATRIERLIVGRGGTLVTPRPDDAFDSLTMEAADVAKTDDPALDRTVESVVQTGLTVSGRSVRPAGVVVRRHH</sequence>
<dbReference type="SUPFAM" id="SSF51064">
    <property type="entry name" value="Head domain of nucleotide exchange factor GrpE"/>
    <property type="match status" value="1"/>
</dbReference>
<evidence type="ECO:0008006" key="4">
    <source>
        <dbReference type="Google" id="ProtNLM"/>
    </source>
</evidence>
<feature type="compositionally biased region" description="Polar residues" evidence="1">
    <location>
        <begin position="62"/>
        <end position="71"/>
    </location>
</feature>
<keyword evidence="3" id="KW-1185">Reference proteome</keyword>
<evidence type="ECO:0000256" key="1">
    <source>
        <dbReference type="SAM" id="MobiDB-lite"/>
    </source>
</evidence>
<dbReference type="Proteomes" id="UP001432062">
    <property type="component" value="Chromosome"/>
</dbReference>
<dbReference type="InterPro" id="IPR009012">
    <property type="entry name" value="GrpE_head"/>
</dbReference>
<dbReference type="RefSeq" id="WP_327100965.1">
    <property type="nucleotide sequence ID" value="NZ_CP109149.1"/>
</dbReference>
<protein>
    <recommendedName>
        <fullName evidence="4">Nucleotide exchange factor GrpE</fullName>
    </recommendedName>
</protein>
<dbReference type="EMBL" id="CP109441">
    <property type="protein sequence ID" value="WUV47910.1"/>
    <property type="molecule type" value="Genomic_DNA"/>
</dbReference>
<reference evidence="2" key="1">
    <citation type="submission" date="2022-10" db="EMBL/GenBank/DDBJ databases">
        <title>The complete genomes of actinobacterial strains from the NBC collection.</title>
        <authorList>
            <person name="Joergensen T.S."/>
            <person name="Alvarez Arevalo M."/>
            <person name="Sterndorff E.B."/>
            <person name="Faurdal D."/>
            <person name="Vuksanovic O."/>
            <person name="Mourched A.-S."/>
            <person name="Charusanti P."/>
            <person name="Shaw S."/>
            <person name="Blin K."/>
            <person name="Weber T."/>
        </authorList>
    </citation>
    <scope>NUCLEOTIDE SEQUENCE</scope>
    <source>
        <strain evidence="2">NBC_01482</strain>
    </source>
</reference>
<dbReference type="Gene3D" id="2.30.22.10">
    <property type="entry name" value="Head domain of nucleotide exchange factor GrpE"/>
    <property type="match status" value="1"/>
</dbReference>